<evidence type="ECO:0000313" key="3">
    <source>
        <dbReference type="Proteomes" id="UP001141619"/>
    </source>
</evidence>
<dbReference type="InterPro" id="IPR010127">
    <property type="entry name" value="Phasin_subfam-1"/>
</dbReference>
<keyword evidence="3" id="KW-1185">Reference proteome</keyword>
<accession>A0A9X3TW65</accession>
<dbReference type="EMBL" id="JANWOI010000001">
    <property type="protein sequence ID" value="MDA5193100.1"/>
    <property type="molecule type" value="Genomic_DNA"/>
</dbReference>
<protein>
    <submittedName>
        <fullName evidence="2">Phasin family protein</fullName>
    </submittedName>
</protein>
<dbReference type="InterPro" id="IPR018968">
    <property type="entry name" value="Phasin"/>
</dbReference>
<evidence type="ECO:0000259" key="1">
    <source>
        <dbReference type="Pfam" id="PF09361"/>
    </source>
</evidence>
<name>A0A9X3TW65_9PROT</name>
<organism evidence="2 3">
    <name type="scientific">Govanella unica</name>
    <dbReference type="NCBI Taxonomy" id="2975056"/>
    <lineage>
        <taxon>Bacteria</taxon>
        <taxon>Pseudomonadati</taxon>
        <taxon>Pseudomonadota</taxon>
        <taxon>Alphaproteobacteria</taxon>
        <taxon>Emcibacterales</taxon>
        <taxon>Govanellaceae</taxon>
        <taxon>Govanella</taxon>
    </lineage>
</organism>
<reference evidence="2" key="1">
    <citation type="submission" date="2022-08" db="EMBL/GenBank/DDBJ databases">
        <authorList>
            <person name="Vandamme P."/>
            <person name="Hettiarachchi A."/>
            <person name="Peeters C."/>
            <person name="Cnockaert M."/>
            <person name="Carlier A."/>
        </authorList>
    </citation>
    <scope>NUCLEOTIDE SEQUENCE</scope>
    <source>
        <strain evidence="2">LMG 31809</strain>
    </source>
</reference>
<comment type="caution">
    <text evidence="2">The sequence shown here is derived from an EMBL/GenBank/DDBJ whole genome shotgun (WGS) entry which is preliminary data.</text>
</comment>
<dbReference type="RefSeq" id="WP_274942794.1">
    <property type="nucleotide sequence ID" value="NZ_JANWOI010000001.1"/>
</dbReference>
<dbReference type="Pfam" id="PF09361">
    <property type="entry name" value="Phasin_2"/>
    <property type="match status" value="1"/>
</dbReference>
<dbReference type="AlphaFoldDB" id="A0A9X3TW65"/>
<feature type="domain" description="Phasin" evidence="1">
    <location>
        <begin position="56"/>
        <end position="154"/>
    </location>
</feature>
<proteinExistence type="predicted"/>
<dbReference type="Proteomes" id="UP001141619">
    <property type="component" value="Unassembled WGS sequence"/>
</dbReference>
<gene>
    <name evidence="2" type="ORF">NYP16_03915</name>
</gene>
<dbReference type="NCBIfam" id="TIGR01841">
    <property type="entry name" value="phasin"/>
    <property type="match status" value="1"/>
</dbReference>
<evidence type="ECO:0000313" key="2">
    <source>
        <dbReference type="EMBL" id="MDA5193100.1"/>
    </source>
</evidence>
<sequence length="166" mass="17877">METKSKTESVEGFLKSGKDQYEAAVKTGTQAAQKNFEQGVETAKKHLDDVIKNYDDLATFGRENVDACLAASSAATKAAENINSEFFALSKSAYESNVSAYKALSAAKTPKEFFDIQSALMKGRYEESLALANKLSGLMTQATTEAMAPVNARVSATVEKFSKSFA</sequence>
<reference evidence="2" key="2">
    <citation type="journal article" date="2023" name="Syst. Appl. Microbiol.">
        <title>Govania unica gen. nov., sp. nov., a rare biosphere bacterium that represents a novel family in the class Alphaproteobacteria.</title>
        <authorList>
            <person name="Vandamme P."/>
            <person name="Peeters C."/>
            <person name="Hettiarachchi A."/>
            <person name="Cnockaert M."/>
            <person name="Carlier A."/>
        </authorList>
    </citation>
    <scope>NUCLEOTIDE SEQUENCE</scope>
    <source>
        <strain evidence="2">LMG 31809</strain>
    </source>
</reference>